<accession>A0A8T4LEU2</accession>
<reference evidence="1" key="2">
    <citation type="submission" date="2021-05" db="EMBL/GenBank/DDBJ databases">
        <title>Protein family content uncovers lineage relationships and bacterial pathway maintenance mechanisms in DPANN archaea.</title>
        <authorList>
            <person name="Castelle C.J."/>
            <person name="Meheust R."/>
            <person name="Jaffe A.L."/>
            <person name="Seitz K."/>
            <person name="Gong X."/>
            <person name="Baker B.J."/>
            <person name="Banfield J.F."/>
        </authorList>
    </citation>
    <scope>NUCLEOTIDE SEQUENCE</scope>
    <source>
        <strain evidence="1">RIFCSPLOWO2_01_FULL_AR10_48_17</strain>
    </source>
</reference>
<gene>
    <name evidence="1" type="ORF">J4215_02375</name>
</gene>
<organism evidence="1 2">
    <name type="scientific">Candidatus Iainarchaeum sp</name>
    <dbReference type="NCBI Taxonomy" id="3101447"/>
    <lineage>
        <taxon>Archaea</taxon>
        <taxon>Candidatus Iainarchaeota</taxon>
        <taxon>Candidatus Iainarchaeia</taxon>
        <taxon>Candidatus Iainarchaeales</taxon>
        <taxon>Candidatus Iainarchaeaceae</taxon>
        <taxon>Candidatus Iainarchaeum</taxon>
    </lineage>
</organism>
<dbReference type="EMBL" id="JAGVWC010000009">
    <property type="protein sequence ID" value="MBS3061406.1"/>
    <property type="molecule type" value="Genomic_DNA"/>
</dbReference>
<sequence length="358" mass="41121">MRLKNDAWLDPLVDGFSDALVGMDTTTLQPVDFIAMHSLYAKEWIDFLANLKKKCDESGLSKKELAKLFPNPSALSTQLFFLTTELKLAKISKKKRLELVEFFYEINNIQRHSNPFCVDGINSVYSEDEIQKMLKEIAFLKATPDIARQLGRLYMAGYHVINGLYSDIYTDFGIEVNGPYDATNVFGKNHSLAIKEVLNLKATELWPQASALPGKDLQIFCVYENVRIKIDTVSAHSAYEGDPINGLTHWAVLLDKKPVPFEKIRELEMVLSDFSVAQWERLAGLDKEKLKQKMLELRCYLFQKAMKKIGLDWKPTRAMKESVAGKPLRSDIYTVPQNVTEKKEYWKKFVDPRIDFYP</sequence>
<evidence type="ECO:0000313" key="1">
    <source>
        <dbReference type="EMBL" id="MBS3061406.1"/>
    </source>
</evidence>
<proteinExistence type="predicted"/>
<name>A0A8T4LEU2_9ARCH</name>
<protein>
    <submittedName>
        <fullName evidence="1">Uncharacterized protein</fullName>
    </submittedName>
</protein>
<dbReference type="AlphaFoldDB" id="A0A8T4LEU2"/>
<evidence type="ECO:0000313" key="2">
    <source>
        <dbReference type="Proteomes" id="UP000675968"/>
    </source>
</evidence>
<reference evidence="1" key="1">
    <citation type="submission" date="2021-03" db="EMBL/GenBank/DDBJ databases">
        <authorList>
            <person name="Jaffe A."/>
        </authorList>
    </citation>
    <scope>NUCLEOTIDE SEQUENCE</scope>
    <source>
        <strain evidence="1">RIFCSPLOWO2_01_FULL_AR10_48_17</strain>
    </source>
</reference>
<comment type="caution">
    <text evidence="1">The sequence shown here is derived from an EMBL/GenBank/DDBJ whole genome shotgun (WGS) entry which is preliminary data.</text>
</comment>
<dbReference type="Proteomes" id="UP000675968">
    <property type="component" value="Unassembled WGS sequence"/>
</dbReference>